<dbReference type="PANTHER" id="PTHR43022:SF1">
    <property type="entry name" value="PROTEIN SMF"/>
    <property type="match status" value="1"/>
</dbReference>
<name>A0ABU2DV40_9MICC</name>
<evidence type="ECO:0000256" key="2">
    <source>
        <dbReference type="SAM" id="MobiDB-lite"/>
    </source>
</evidence>
<keyword evidence="5" id="KW-1185">Reference proteome</keyword>
<organism evidence="4 5">
    <name type="scientific">Nesterenkonia aerolata</name>
    <dbReference type="NCBI Taxonomy" id="3074079"/>
    <lineage>
        <taxon>Bacteria</taxon>
        <taxon>Bacillati</taxon>
        <taxon>Actinomycetota</taxon>
        <taxon>Actinomycetes</taxon>
        <taxon>Micrococcales</taxon>
        <taxon>Micrococcaceae</taxon>
        <taxon>Nesterenkonia</taxon>
    </lineage>
</organism>
<comment type="caution">
    <text evidence="4">The sequence shown here is derived from an EMBL/GenBank/DDBJ whole genome shotgun (WGS) entry which is preliminary data.</text>
</comment>
<evidence type="ECO:0000313" key="5">
    <source>
        <dbReference type="Proteomes" id="UP001251870"/>
    </source>
</evidence>
<evidence type="ECO:0000313" key="4">
    <source>
        <dbReference type="EMBL" id="MDR8020367.1"/>
    </source>
</evidence>
<dbReference type="EMBL" id="JAVKGR010000024">
    <property type="protein sequence ID" value="MDR8020367.1"/>
    <property type="molecule type" value="Genomic_DNA"/>
</dbReference>
<sequence>MRTDAPTTAGKTPAAELSSLRIARAALSRLIEPGDVLAGALLAELGPIQSMELIHSERSPAPGLRTQVALRAEAGGLGPRQRDLDAGLARWRTRRSQADGARDLRAAQRGSGGLLIPEDSLWPEPLDDLGLAAPTALWYRTAGDIGRRLPASRHCAALVGSREATDYGRRVSAEMTEDLVRHHVCVISGGAYGIDASVHRAALRMRRAQAEDHPTAPTLTAPTLAVLAGGLDRWYPAGNAELLGGVMEHGVLLSELPPGSAPTKHRFLQRNRLIAALSATTVIIEARWRSGAQNTAAHALGMDRPVGAVPGSVYSASSAGCHRLLRGTLTQVVTDAADVAELMAHSPLAGREARDSARADREGTPSTSVAPDAALPVLLSTEDLAAGRSGEASAAARQAVAGAEHRPEDRLSETDRVLADALPVRARATAGKLSEVAGLPLPQVLSGLTRLERGGHAEQLEGRWRKVRKA</sequence>
<proteinExistence type="inferred from homology"/>
<feature type="region of interest" description="Disordered" evidence="2">
    <location>
        <begin position="389"/>
        <end position="412"/>
    </location>
</feature>
<feature type="compositionally biased region" description="Basic and acidic residues" evidence="2">
    <location>
        <begin position="351"/>
        <end position="363"/>
    </location>
</feature>
<feature type="domain" description="Smf/DprA SLOG" evidence="3">
    <location>
        <begin position="115"/>
        <end position="342"/>
    </location>
</feature>
<dbReference type="Pfam" id="PF02481">
    <property type="entry name" value="DNA_processg_A"/>
    <property type="match status" value="1"/>
</dbReference>
<gene>
    <name evidence="4" type="ORF">RIL96_12435</name>
</gene>
<dbReference type="Gene3D" id="3.40.50.450">
    <property type="match status" value="1"/>
</dbReference>
<dbReference type="RefSeq" id="WP_310549347.1">
    <property type="nucleotide sequence ID" value="NZ_JAVKGR010000024.1"/>
</dbReference>
<dbReference type="InterPro" id="IPR003488">
    <property type="entry name" value="DprA"/>
</dbReference>
<feature type="compositionally biased region" description="Basic and acidic residues" evidence="2">
    <location>
        <begin position="403"/>
        <end position="412"/>
    </location>
</feature>
<feature type="compositionally biased region" description="Low complexity" evidence="2">
    <location>
        <begin position="389"/>
        <end position="402"/>
    </location>
</feature>
<comment type="similarity">
    <text evidence="1">Belongs to the DprA/Smf family.</text>
</comment>
<reference evidence="4 5" key="1">
    <citation type="submission" date="2023-09" db="EMBL/GenBank/DDBJ databases">
        <title>Description of three actinobacteria isolated from air of manufacturing shop in a pharmaceutical factory.</title>
        <authorList>
            <person name="Zhang D.-F."/>
        </authorList>
    </citation>
    <scope>NUCLEOTIDE SEQUENCE [LARGE SCALE GENOMIC DNA]</scope>
    <source>
        <strain evidence="4 5">LY-0111</strain>
    </source>
</reference>
<dbReference type="SUPFAM" id="SSF102405">
    <property type="entry name" value="MCP/YpsA-like"/>
    <property type="match status" value="1"/>
</dbReference>
<accession>A0ABU2DV40</accession>
<dbReference type="InterPro" id="IPR057666">
    <property type="entry name" value="DrpA_SLOG"/>
</dbReference>
<dbReference type="PANTHER" id="PTHR43022">
    <property type="entry name" value="PROTEIN SMF"/>
    <property type="match status" value="1"/>
</dbReference>
<protein>
    <submittedName>
        <fullName evidence="4">DNA-processing protein DprA</fullName>
    </submittedName>
</protein>
<evidence type="ECO:0000259" key="3">
    <source>
        <dbReference type="Pfam" id="PF02481"/>
    </source>
</evidence>
<evidence type="ECO:0000256" key="1">
    <source>
        <dbReference type="ARBA" id="ARBA00006525"/>
    </source>
</evidence>
<feature type="region of interest" description="Disordered" evidence="2">
    <location>
        <begin position="347"/>
        <end position="371"/>
    </location>
</feature>
<dbReference type="Proteomes" id="UP001251870">
    <property type="component" value="Unassembled WGS sequence"/>
</dbReference>